<organism evidence="2 3">
    <name type="scientific">Zasmidium cellare</name>
    <name type="common">Wine cellar mold</name>
    <name type="synonym">Racodium cellare</name>
    <dbReference type="NCBI Taxonomy" id="395010"/>
    <lineage>
        <taxon>Eukaryota</taxon>
        <taxon>Fungi</taxon>
        <taxon>Dikarya</taxon>
        <taxon>Ascomycota</taxon>
        <taxon>Pezizomycotina</taxon>
        <taxon>Dothideomycetes</taxon>
        <taxon>Dothideomycetidae</taxon>
        <taxon>Mycosphaerellales</taxon>
        <taxon>Mycosphaerellaceae</taxon>
        <taxon>Zasmidium</taxon>
    </lineage>
</organism>
<proteinExistence type="predicted"/>
<dbReference type="Proteomes" id="UP001305779">
    <property type="component" value="Unassembled WGS sequence"/>
</dbReference>
<dbReference type="PANTHER" id="PTHR38887:SF1">
    <property type="entry name" value="RAS MODIFICATION PROTEIN ERF4"/>
    <property type="match status" value="1"/>
</dbReference>
<dbReference type="InterPro" id="IPR053221">
    <property type="entry name" value="Burnettramic_acid_biosynth"/>
</dbReference>
<name>A0ABR0DZQ1_ZASCE</name>
<dbReference type="PANTHER" id="PTHR38887">
    <property type="entry name" value="CHROMOSOME 21, WHOLE GENOME SHOTGUN SEQUENCE"/>
    <property type="match status" value="1"/>
</dbReference>
<comment type="caution">
    <text evidence="2">The sequence shown here is derived from an EMBL/GenBank/DDBJ whole genome shotgun (WGS) entry which is preliminary data.</text>
</comment>
<feature type="region of interest" description="Disordered" evidence="1">
    <location>
        <begin position="67"/>
        <end position="98"/>
    </location>
</feature>
<evidence type="ECO:0000313" key="3">
    <source>
        <dbReference type="Proteomes" id="UP001305779"/>
    </source>
</evidence>
<evidence type="ECO:0000256" key="1">
    <source>
        <dbReference type="SAM" id="MobiDB-lite"/>
    </source>
</evidence>
<dbReference type="EMBL" id="JAXOVC010000013">
    <property type="protein sequence ID" value="KAK4494656.1"/>
    <property type="molecule type" value="Genomic_DNA"/>
</dbReference>
<accession>A0ABR0DZQ1</accession>
<reference evidence="2 3" key="1">
    <citation type="journal article" date="2023" name="G3 (Bethesda)">
        <title>A chromosome-level genome assembly of Zasmidium syzygii isolated from banana leaves.</title>
        <authorList>
            <person name="van Westerhoven A.C."/>
            <person name="Mehrabi R."/>
            <person name="Talebi R."/>
            <person name="Steentjes M.B.F."/>
            <person name="Corcolon B."/>
            <person name="Chong P.A."/>
            <person name="Kema G.H.J."/>
            <person name="Seidl M.F."/>
        </authorList>
    </citation>
    <scope>NUCLEOTIDE SEQUENCE [LARGE SCALE GENOMIC DNA]</scope>
    <source>
        <strain evidence="2 3">P124</strain>
    </source>
</reference>
<sequence>MNQLPASYNPWVGYMQPEAPGAYPMMGPAHQHHPGGFVGTSFGKNDFSPPPPYNSALYSQDFRTSTNNQFLSRPDMNAPYTGRETPRPRSRSISDDSSNDELLHEALDFARQPAPQHTKGDKLRLHVAIPQAMPGLGLPFARGYSHELEEHGVSMKDFVKFIDNLNVVSAGSPPLQIMDLAGRVVGMVPFAHSQLISLGIQSVAKIGRAAVSKTRGTMFLSKANTDFFNPRGLKVELVTTEALQYKLRVPPNNKYAVASAAPSDSGIFERRVAMLKGYAAPVTFDVPPPDQQTNILNKMSAAQQKATIAKQEKKFEKNQAKAWSEGGSPNGGGASTALDGAIQDEIAKKQRKINEINAELDHELAKKPKKASKLEKERAEEIGKIEKDAQKEIEKLEEKGGKGGKKQGKAAKKEAKTMEKIQWILVESLDKRGEA</sequence>
<gene>
    <name evidence="2" type="ORF">PRZ48_014012</name>
</gene>
<feature type="region of interest" description="Disordered" evidence="1">
    <location>
        <begin position="364"/>
        <end position="417"/>
    </location>
</feature>
<feature type="compositionally biased region" description="Basic and acidic residues" evidence="1">
    <location>
        <begin position="364"/>
        <end position="401"/>
    </location>
</feature>
<protein>
    <submittedName>
        <fullName evidence="2">Uncharacterized protein</fullName>
    </submittedName>
</protein>
<evidence type="ECO:0000313" key="2">
    <source>
        <dbReference type="EMBL" id="KAK4494656.1"/>
    </source>
</evidence>
<keyword evidence="3" id="KW-1185">Reference proteome</keyword>